<feature type="domain" description="C2H2-type" evidence="14">
    <location>
        <begin position="512"/>
        <end position="539"/>
    </location>
</feature>
<evidence type="ECO:0000256" key="6">
    <source>
        <dbReference type="ARBA" id="ARBA00022771"/>
    </source>
</evidence>
<evidence type="ECO:0000256" key="5">
    <source>
        <dbReference type="ARBA" id="ARBA00022737"/>
    </source>
</evidence>
<organism evidence="15 16">
    <name type="scientific">Rhipicephalus microplus</name>
    <name type="common">Cattle tick</name>
    <name type="synonym">Boophilus microplus</name>
    <dbReference type="NCBI Taxonomy" id="6941"/>
    <lineage>
        <taxon>Eukaryota</taxon>
        <taxon>Metazoa</taxon>
        <taxon>Ecdysozoa</taxon>
        <taxon>Arthropoda</taxon>
        <taxon>Chelicerata</taxon>
        <taxon>Arachnida</taxon>
        <taxon>Acari</taxon>
        <taxon>Parasitiformes</taxon>
        <taxon>Ixodida</taxon>
        <taxon>Ixodoidea</taxon>
        <taxon>Ixodidae</taxon>
        <taxon>Rhipicephalinae</taxon>
        <taxon>Rhipicephalus</taxon>
        <taxon>Boophilus</taxon>
    </lineage>
</organism>
<dbReference type="GO" id="GO:0042802">
    <property type="term" value="F:identical protein binding"/>
    <property type="evidence" value="ECO:0007669"/>
    <property type="project" value="UniProtKB-ARBA"/>
</dbReference>
<dbReference type="PANTHER" id="PTHR14003">
    <property type="entry name" value="TRANSCRIPTIONAL REPRESSOR PROTEIN YY"/>
    <property type="match status" value="1"/>
</dbReference>
<dbReference type="GO" id="GO:0005667">
    <property type="term" value="C:transcription regulator complex"/>
    <property type="evidence" value="ECO:0007669"/>
    <property type="project" value="TreeGrafter"/>
</dbReference>
<feature type="domain" description="C2H2-type" evidence="14">
    <location>
        <begin position="708"/>
        <end position="735"/>
    </location>
</feature>
<evidence type="ECO:0000256" key="9">
    <source>
        <dbReference type="ARBA" id="ARBA00023125"/>
    </source>
</evidence>
<dbReference type="FunFam" id="3.30.160.60:FF:000100">
    <property type="entry name" value="Zinc finger 45-like"/>
    <property type="match status" value="2"/>
</dbReference>
<dbReference type="FunFam" id="3.30.160.60:FF:000097">
    <property type="entry name" value="Zinc finger protein"/>
    <property type="match status" value="1"/>
</dbReference>
<feature type="domain" description="C2H2-type" evidence="14">
    <location>
        <begin position="680"/>
        <end position="707"/>
    </location>
</feature>
<dbReference type="FunFam" id="3.30.160.60:FF:000508">
    <property type="entry name" value="Myeloid zinc finger 1"/>
    <property type="match status" value="1"/>
</dbReference>
<keyword evidence="6 12" id="KW-0863">Zinc-finger</keyword>
<dbReference type="GO" id="GO:0031519">
    <property type="term" value="C:PcG protein complex"/>
    <property type="evidence" value="ECO:0007669"/>
    <property type="project" value="TreeGrafter"/>
</dbReference>
<keyword evidence="5" id="KW-0677">Repeat</keyword>
<accession>A0A9J6E4C8</accession>
<dbReference type="GO" id="GO:0000978">
    <property type="term" value="F:RNA polymerase II cis-regulatory region sequence-specific DNA binding"/>
    <property type="evidence" value="ECO:0007669"/>
    <property type="project" value="TreeGrafter"/>
</dbReference>
<dbReference type="VEuPathDB" id="VectorBase:LOC119167535"/>
<evidence type="ECO:0000256" key="4">
    <source>
        <dbReference type="ARBA" id="ARBA00022723"/>
    </source>
</evidence>
<reference evidence="15" key="1">
    <citation type="journal article" date="2020" name="Cell">
        <title>Large-Scale Comparative Analyses of Tick Genomes Elucidate Their Genetic Diversity and Vector Capacities.</title>
        <authorList>
            <consortium name="Tick Genome and Microbiome Consortium (TIGMIC)"/>
            <person name="Jia N."/>
            <person name="Wang J."/>
            <person name="Shi W."/>
            <person name="Du L."/>
            <person name="Sun Y."/>
            <person name="Zhan W."/>
            <person name="Jiang J.F."/>
            <person name="Wang Q."/>
            <person name="Zhang B."/>
            <person name="Ji P."/>
            <person name="Bell-Sakyi L."/>
            <person name="Cui X.M."/>
            <person name="Yuan T.T."/>
            <person name="Jiang B.G."/>
            <person name="Yang W.F."/>
            <person name="Lam T.T."/>
            <person name="Chang Q.C."/>
            <person name="Ding S.J."/>
            <person name="Wang X.J."/>
            <person name="Zhu J.G."/>
            <person name="Ruan X.D."/>
            <person name="Zhao L."/>
            <person name="Wei J.T."/>
            <person name="Ye R.Z."/>
            <person name="Que T.C."/>
            <person name="Du C.H."/>
            <person name="Zhou Y.H."/>
            <person name="Cheng J.X."/>
            <person name="Dai P.F."/>
            <person name="Guo W.B."/>
            <person name="Han X.H."/>
            <person name="Huang E.J."/>
            <person name="Li L.F."/>
            <person name="Wei W."/>
            <person name="Gao Y.C."/>
            <person name="Liu J.Z."/>
            <person name="Shao H.Z."/>
            <person name="Wang X."/>
            <person name="Wang C.C."/>
            <person name="Yang T.C."/>
            <person name="Huo Q.B."/>
            <person name="Li W."/>
            <person name="Chen H.Y."/>
            <person name="Chen S.E."/>
            <person name="Zhou L.G."/>
            <person name="Ni X.B."/>
            <person name="Tian J.H."/>
            <person name="Sheng Y."/>
            <person name="Liu T."/>
            <person name="Pan Y.S."/>
            <person name="Xia L.Y."/>
            <person name="Li J."/>
            <person name="Zhao F."/>
            <person name="Cao W.C."/>
        </authorList>
    </citation>
    <scope>NUCLEOTIDE SEQUENCE</scope>
    <source>
        <strain evidence="15">Rmic-2018</strain>
    </source>
</reference>
<keyword evidence="9" id="KW-0238">DNA-binding</keyword>
<dbReference type="Gene3D" id="3.30.160.60">
    <property type="entry name" value="Classic Zinc Finger"/>
    <property type="match status" value="8"/>
</dbReference>
<keyword evidence="16" id="KW-1185">Reference proteome</keyword>
<evidence type="ECO:0000313" key="15">
    <source>
        <dbReference type="EMBL" id="KAH8029180.1"/>
    </source>
</evidence>
<dbReference type="GO" id="GO:0008270">
    <property type="term" value="F:zinc ion binding"/>
    <property type="evidence" value="ECO:0007669"/>
    <property type="project" value="UniProtKB-KW"/>
</dbReference>
<dbReference type="SMART" id="SM00355">
    <property type="entry name" value="ZnF_C2H2"/>
    <property type="match status" value="9"/>
</dbReference>
<reference evidence="15" key="2">
    <citation type="submission" date="2021-09" db="EMBL/GenBank/DDBJ databases">
        <authorList>
            <person name="Jia N."/>
            <person name="Wang J."/>
            <person name="Shi W."/>
            <person name="Du L."/>
            <person name="Sun Y."/>
            <person name="Zhan W."/>
            <person name="Jiang J."/>
            <person name="Wang Q."/>
            <person name="Zhang B."/>
            <person name="Ji P."/>
            <person name="Sakyi L.B."/>
            <person name="Cui X."/>
            <person name="Yuan T."/>
            <person name="Jiang B."/>
            <person name="Yang W."/>
            <person name="Lam T.T.-Y."/>
            <person name="Chang Q."/>
            <person name="Ding S."/>
            <person name="Wang X."/>
            <person name="Zhu J."/>
            <person name="Ruan X."/>
            <person name="Zhao L."/>
            <person name="Wei J."/>
            <person name="Que T."/>
            <person name="Du C."/>
            <person name="Cheng J."/>
            <person name="Dai P."/>
            <person name="Han X."/>
            <person name="Huang E."/>
            <person name="Gao Y."/>
            <person name="Liu J."/>
            <person name="Shao H."/>
            <person name="Ye R."/>
            <person name="Li L."/>
            <person name="Wei W."/>
            <person name="Wang X."/>
            <person name="Wang C."/>
            <person name="Huo Q."/>
            <person name="Li W."/>
            <person name="Guo W."/>
            <person name="Chen H."/>
            <person name="Chen S."/>
            <person name="Zhou L."/>
            <person name="Zhou L."/>
            <person name="Ni X."/>
            <person name="Tian J."/>
            <person name="Zhou Y."/>
            <person name="Sheng Y."/>
            <person name="Liu T."/>
            <person name="Pan Y."/>
            <person name="Xia L."/>
            <person name="Li J."/>
            <person name="Zhao F."/>
            <person name="Cao W."/>
        </authorList>
    </citation>
    <scope>NUCLEOTIDE SEQUENCE</scope>
    <source>
        <strain evidence="15">Rmic-2018</strain>
        <tissue evidence="15">Larvae</tissue>
    </source>
</reference>
<feature type="domain" description="C2H2-type" evidence="14">
    <location>
        <begin position="652"/>
        <end position="679"/>
    </location>
</feature>
<evidence type="ECO:0000256" key="3">
    <source>
        <dbReference type="ARBA" id="ARBA00006991"/>
    </source>
</evidence>
<sequence>MASGQQQLSLTATSLKGTSRVRNFKRRSENRQGKLKPAVNGAGAKGSKYDGMRVHFGASTSHSKQQASRKGRETYRDSTKGWQPMSSYMELWTDCTGMWACAPRAVRHDQGQLLPQHVPLSTFAEREGVVWELRLRAHRLLKEEDNDGRRCTRGMWQPLAAGSCSPAKYNLMRHMRIHTGKYRNPFNRAATPHTLLSRATTSIARVISLTAGKNGRVTSRKVIKSSTRAALFVSYTSKQGSYLRTRKSQGKRVEEGNLYPLHHEMFRVSTNLESLGNLEKSGNRDPSGKVREFLKNLASSLTATTRSTEAFSAGLTLEERFTLEPPPTDVHHRASTQMNKYVLINSRGIAVFYGSQTCPNHSHRCGTVLRSLCMWHREICSSKTLCYVDIASECLHQLRAIKAAQEQHDLPYFFGMSLVQQLRLLNPHQQSAHSLTGLWCTDFCCSWVNSKICNPMAAASCLAKHFHIQHNARQSLSVSLQDRLHSCQQCTYVTLDKSAMDTHLKKHPVRPVQCRLCPAAFTCKSKLASHMRTHTGERPFSCVHCNASFSSRSTLNTHISTHTKERPFSCVQCNASFSLKRILLSHMQTHATDRPFFCKQCNASFKHKSNVYVHMRSHKGVRPFSCAHCNATFTQKHDLVRHIRIHTGERPFSCELCNASFITKYYLVQHMRTHTGERPFSCVHCNATFSQKSTLNGHLRCHTGERPHSCVYCNASFSRKYHLTMHVISLHGKKS</sequence>
<dbReference type="PROSITE" id="PS50157">
    <property type="entry name" value="ZINC_FINGER_C2H2_2"/>
    <property type="match status" value="8"/>
</dbReference>
<comment type="function">
    <text evidence="1">May be involved in transcriptional regulation.</text>
</comment>
<dbReference type="Proteomes" id="UP000821866">
    <property type="component" value="Chromosome 4"/>
</dbReference>
<dbReference type="PROSITE" id="PS00028">
    <property type="entry name" value="ZINC_FINGER_C2H2_1"/>
    <property type="match status" value="8"/>
</dbReference>
<protein>
    <recommendedName>
        <fullName evidence="14">C2H2-type domain-containing protein</fullName>
    </recommendedName>
</protein>
<dbReference type="EMBL" id="JABSTU010000006">
    <property type="protein sequence ID" value="KAH8029180.1"/>
    <property type="molecule type" value="Genomic_DNA"/>
</dbReference>
<dbReference type="GO" id="GO:0000981">
    <property type="term" value="F:DNA-binding transcription factor activity, RNA polymerase II-specific"/>
    <property type="evidence" value="ECO:0007669"/>
    <property type="project" value="TreeGrafter"/>
</dbReference>
<evidence type="ECO:0000256" key="7">
    <source>
        <dbReference type="ARBA" id="ARBA00022833"/>
    </source>
</evidence>
<keyword evidence="11" id="KW-0539">Nucleus</keyword>
<dbReference type="PANTHER" id="PTHR14003:SF23">
    <property type="entry name" value="ZINC FINGER PROTEIN 143"/>
    <property type="match status" value="1"/>
</dbReference>
<dbReference type="SUPFAM" id="SSF57667">
    <property type="entry name" value="beta-beta-alpha zinc fingers"/>
    <property type="match status" value="5"/>
</dbReference>
<feature type="domain" description="C2H2-type" evidence="14">
    <location>
        <begin position="540"/>
        <end position="567"/>
    </location>
</feature>
<evidence type="ECO:0000256" key="13">
    <source>
        <dbReference type="SAM" id="MobiDB-lite"/>
    </source>
</evidence>
<evidence type="ECO:0000313" key="16">
    <source>
        <dbReference type="Proteomes" id="UP000821866"/>
    </source>
</evidence>
<dbReference type="FunFam" id="3.30.160.60:FF:000322">
    <property type="entry name" value="GDNF-inducible zinc finger protein 1"/>
    <property type="match status" value="1"/>
</dbReference>
<dbReference type="AlphaFoldDB" id="A0A9J6E4C8"/>
<dbReference type="Pfam" id="PF00096">
    <property type="entry name" value="zf-C2H2"/>
    <property type="match status" value="5"/>
</dbReference>
<comment type="similarity">
    <text evidence="3">Belongs to the krueppel C2H2-type zinc-finger protein family.</text>
</comment>
<comment type="caution">
    <text evidence="15">The sequence shown here is derived from an EMBL/GenBank/DDBJ whole genome shotgun (WGS) entry which is preliminary data.</text>
</comment>
<keyword evidence="8" id="KW-0805">Transcription regulation</keyword>
<proteinExistence type="inferred from homology"/>
<name>A0A9J6E4C8_RHIMP</name>
<dbReference type="InterPro" id="IPR036236">
    <property type="entry name" value="Znf_C2H2_sf"/>
</dbReference>
<evidence type="ECO:0000256" key="2">
    <source>
        <dbReference type="ARBA" id="ARBA00004123"/>
    </source>
</evidence>
<dbReference type="InterPro" id="IPR013087">
    <property type="entry name" value="Znf_C2H2_type"/>
</dbReference>
<dbReference type="FunFam" id="3.30.160.60:FF:002343">
    <property type="entry name" value="Zinc finger protein 33A"/>
    <property type="match status" value="1"/>
</dbReference>
<evidence type="ECO:0000256" key="10">
    <source>
        <dbReference type="ARBA" id="ARBA00023163"/>
    </source>
</evidence>
<dbReference type="FunFam" id="3.30.160.60:FF:000145">
    <property type="entry name" value="Zinc finger protein 574"/>
    <property type="match status" value="1"/>
</dbReference>
<comment type="subcellular location">
    <subcellularLocation>
        <location evidence="2">Nucleus</location>
    </subcellularLocation>
</comment>
<feature type="domain" description="C2H2-type" evidence="14">
    <location>
        <begin position="624"/>
        <end position="651"/>
    </location>
</feature>
<feature type="domain" description="C2H2-type" evidence="14">
    <location>
        <begin position="568"/>
        <end position="595"/>
    </location>
</feature>
<feature type="domain" description="C2H2-type" evidence="14">
    <location>
        <begin position="596"/>
        <end position="623"/>
    </location>
</feature>
<evidence type="ECO:0000256" key="12">
    <source>
        <dbReference type="PROSITE-ProRule" id="PRU00042"/>
    </source>
</evidence>
<keyword evidence="7" id="KW-0862">Zinc</keyword>
<evidence type="ECO:0000256" key="11">
    <source>
        <dbReference type="ARBA" id="ARBA00023242"/>
    </source>
</evidence>
<evidence type="ECO:0000256" key="1">
    <source>
        <dbReference type="ARBA" id="ARBA00003767"/>
    </source>
</evidence>
<feature type="compositionally biased region" description="Polar residues" evidence="13">
    <location>
        <begin position="1"/>
        <end position="21"/>
    </location>
</feature>
<evidence type="ECO:0000259" key="14">
    <source>
        <dbReference type="PROSITE" id="PS50157"/>
    </source>
</evidence>
<dbReference type="GO" id="GO:0000785">
    <property type="term" value="C:chromatin"/>
    <property type="evidence" value="ECO:0007669"/>
    <property type="project" value="TreeGrafter"/>
</dbReference>
<feature type="compositionally biased region" description="Polar residues" evidence="13">
    <location>
        <begin position="58"/>
        <end position="68"/>
    </location>
</feature>
<evidence type="ECO:0000256" key="8">
    <source>
        <dbReference type="ARBA" id="ARBA00023015"/>
    </source>
</evidence>
<keyword evidence="10" id="KW-0804">Transcription</keyword>
<gene>
    <name evidence="15" type="ORF">HPB51_023726</name>
</gene>
<keyword evidence="4" id="KW-0479">Metal-binding</keyword>
<feature type="region of interest" description="Disordered" evidence="13">
    <location>
        <begin position="1"/>
        <end position="78"/>
    </location>
</feature>